<evidence type="ECO:0000256" key="3">
    <source>
        <dbReference type="ARBA" id="ARBA00007725"/>
    </source>
</evidence>
<dbReference type="InterPro" id="IPR030922">
    <property type="entry name" value="LptF"/>
</dbReference>
<keyword evidence="6" id="KW-1003">Cell membrane</keyword>
<evidence type="ECO:0000256" key="10">
    <source>
        <dbReference type="ARBA" id="ARBA00023136"/>
    </source>
</evidence>
<evidence type="ECO:0000256" key="1">
    <source>
        <dbReference type="ARBA" id="ARBA00002265"/>
    </source>
</evidence>
<dbReference type="Proteomes" id="UP000619761">
    <property type="component" value="Unassembled WGS sequence"/>
</dbReference>
<protein>
    <recommendedName>
        <fullName evidence="4">Lipopolysaccharide export system permease protein LptF</fullName>
    </recommendedName>
</protein>
<name>A0ABQ3AX61_9GAMM</name>
<keyword evidence="5" id="KW-0813">Transport</keyword>
<keyword evidence="7" id="KW-0997">Cell inner membrane</keyword>
<comment type="function">
    <text evidence="1">Part of the ABC transporter complex LptBFG involved in the translocation of lipopolysaccharide (LPS) from the inner membrane to the outer membrane.</text>
</comment>
<feature type="transmembrane region" description="Helical" evidence="12">
    <location>
        <begin position="52"/>
        <end position="77"/>
    </location>
</feature>
<dbReference type="InterPro" id="IPR005495">
    <property type="entry name" value="LptG/LptF_permease"/>
</dbReference>
<keyword evidence="9 12" id="KW-1133">Transmembrane helix</keyword>
<dbReference type="PANTHER" id="PTHR33529">
    <property type="entry name" value="SLR0882 PROTEIN-RELATED"/>
    <property type="match status" value="1"/>
</dbReference>
<organism evidence="13 14">
    <name type="scientific">Cellvibrio zantedeschiae</name>
    <dbReference type="NCBI Taxonomy" id="1237077"/>
    <lineage>
        <taxon>Bacteria</taxon>
        <taxon>Pseudomonadati</taxon>
        <taxon>Pseudomonadota</taxon>
        <taxon>Gammaproteobacteria</taxon>
        <taxon>Cellvibrionales</taxon>
        <taxon>Cellvibrionaceae</taxon>
        <taxon>Cellvibrio</taxon>
    </lineage>
</organism>
<sequence>MIIFRYLSKEILISTFAVCFSLLLIVLSLRFANLLAEATAGKYAVNVLFEMIGYRMPGFVPIILPFGFYLAILLAYGRLYMESEMVVLFAGGLSHRQLLAITMGPACLIALLVAVFTFWVAPSGIRNYAKILDEQRNRSEFDMLNSGRFQSLSQGQTITYVEEITNDHKNLNDVFIARDSGSKTSPTILLAREGTQIEHPEYGQRYLVLNDGYQYEGQPGTADFRITHFSSYGQYMPPVVLSGDYTNEFDAKTTAELWASDEIAQRTTFQWRLSLPLMVFVIAILAVPFSKTNPRQGRYLKMLPAFLVFVFYFVFLTTVRELMAQGKWPLFPGFWVVHGAFAALGWLLFNWDRLTLPKRRPVQEITTHA</sequence>
<comment type="similarity">
    <text evidence="3">Belongs to the LptF/LptG family.</text>
</comment>
<reference evidence="14" key="1">
    <citation type="journal article" date="2019" name="Int. J. Syst. Evol. Microbiol.">
        <title>The Global Catalogue of Microorganisms (GCM) 10K type strain sequencing project: providing services to taxonomists for standard genome sequencing and annotation.</title>
        <authorList>
            <consortium name="The Broad Institute Genomics Platform"/>
            <consortium name="The Broad Institute Genome Sequencing Center for Infectious Disease"/>
            <person name="Wu L."/>
            <person name="Ma J."/>
        </authorList>
    </citation>
    <scope>NUCLEOTIDE SEQUENCE [LARGE SCALE GENOMIC DNA]</scope>
    <source>
        <strain evidence="14">KCTC 32239</strain>
    </source>
</reference>
<comment type="subunit">
    <text evidence="11">Component of the lipopolysaccharide transport and assembly complex. The LptBFG transporter is composed of two ATP-binding proteins (LptB) and two transmembrane proteins (LptF and LptG).</text>
</comment>
<keyword evidence="14" id="KW-1185">Reference proteome</keyword>
<comment type="caution">
    <text evidence="13">The sequence shown here is derived from an EMBL/GenBank/DDBJ whole genome shotgun (WGS) entry which is preliminary data.</text>
</comment>
<evidence type="ECO:0000256" key="7">
    <source>
        <dbReference type="ARBA" id="ARBA00022519"/>
    </source>
</evidence>
<dbReference type="Pfam" id="PF03739">
    <property type="entry name" value="LptF_LptG"/>
    <property type="match status" value="1"/>
</dbReference>
<dbReference type="EMBL" id="BMYZ01000001">
    <property type="protein sequence ID" value="GGY69046.1"/>
    <property type="molecule type" value="Genomic_DNA"/>
</dbReference>
<evidence type="ECO:0000256" key="2">
    <source>
        <dbReference type="ARBA" id="ARBA00004429"/>
    </source>
</evidence>
<evidence type="ECO:0000313" key="14">
    <source>
        <dbReference type="Proteomes" id="UP000619761"/>
    </source>
</evidence>
<evidence type="ECO:0000256" key="6">
    <source>
        <dbReference type="ARBA" id="ARBA00022475"/>
    </source>
</evidence>
<evidence type="ECO:0000256" key="4">
    <source>
        <dbReference type="ARBA" id="ARBA00014213"/>
    </source>
</evidence>
<keyword evidence="10 12" id="KW-0472">Membrane</keyword>
<proteinExistence type="inferred from homology"/>
<accession>A0ABQ3AX61</accession>
<gene>
    <name evidence="13" type="ORF">GCM10011613_11700</name>
</gene>
<feature type="transmembrane region" description="Helical" evidence="12">
    <location>
        <begin position="98"/>
        <end position="121"/>
    </location>
</feature>
<evidence type="ECO:0000256" key="8">
    <source>
        <dbReference type="ARBA" id="ARBA00022692"/>
    </source>
</evidence>
<evidence type="ECO:0000256" key="11">
    <source>
        <dbReference type="ARBA" id="ARBA00026081"/>
    </source>
</evidence>
<evidence type="ECO:0000256" key="9">
    <source>
        <dbReference type="ARBA" id="ARBA00022989"/>
    </source>
</evidence>
<dbReference type="PANTHER" id="PTHR33529:SF7">
    <property type="entry name" value="LIPOPOLYSACCHARIDE EXPORT SYSTEM PERMEASE PROTEIN LPTF"/>
    <property type="match status" value="1"/>
</dbReference>
<evidence type="ECO:0000256" key="5">
    <source>
        <dbReference type="ARBA" id="ARBA00022448"/>
    </source>
</evidence>
<feature type="transmembrane region" description="Helical" evidence="12">
    <location>
        <begin position="269"/>
        <end position="287"/>
    </location>
</feature>
<evidence type="ECO:0000256" key="12">
    <source>
        <dbReference type="SAM" id="Phobius"/>
    </source>
</evidence>
<evidence type="ECO:0000313" key="13">
    <source>
        <dbReference type="EMBL" id="GGY69046.1"/>
    </source>
</evidence>
<feature type="transmembrane region" description="Helical" evidence="12">
    <location>
        <begin position="330"/>
        <end position="349"/>
    </location>
</feature>
<feature type="transmembrane region" description="Helical" evidence="12">
    <location>
        <begin position="12"/>
        <end position="32"/>
    </location>
</feature>
<keyword evidence="8 12" id="KW-0812">Transmembrane</keyword>
<feature type="transmembrane region" description="Helical" evidence="12">
    <location>
        <begin position="299"/>
        <end position="318"/>
    </location>
</feature>
<dbReference type="NCBIfam" id="TIGR04407">
    <property type="entry name" value="LptF_YjgP"/>
    <property type="match status" value="1"/>
</dbReference>
<dbReference type="RefSeq" id="WP_189416680.1">
    <property type="nucleotide sequence ID" value="NZ_BMYZ01000001.1"/>
</dbReference>
<comment type="subcellular location">
    <subcellularLocation>
        <location evidence="2">Cell inner membrane</location>
        <topology evidence="2">Multi-pass membrane protein</topology>
    </subcellularLocation>
</comment>